<name>A0A371FWL9_MUCPR</name>
<reference evidence="2" key="1">
    <citation type="submission" date="2018-05" db="EMBL/GenBank/DDBJ databases">
        <title>Draft genome of Mucuna pruriens seed.</title>
        <authorList>
            <person name="Nnadi N.E."/>
            <person name="Vos R."/>
            <person name="Hasami M.H."/>
            <person name="Devisetty U.K."/>
            <person name="Aguiy J.C."/>
        </authorList>
    </citation>
    <scope>NUCLEOTIDE SEQUENCE [LARGE SCALE GENOMIC DNA]</scope>
    <source>
        <strain evidence="2">JCA_2017</strain>
    </source>
</reference>
<accession>A0A371FWL9</accession>
<organism evidence="2 3">
    <name type="scientific">Mucuna pruriens</name>
    <name type="common">Velvet bean</name>
    <name type="synonym">Dolichos pruriens</name>
    <dbReference type="NCBI Taxonomy" id="157652"/>
    <lineage>
        <taxon>Eukaryota</taxon>
        <taxon>Viridiplantae</taxon>
        <taxon>Streptophyta</taxon>
        <taxon>Embryophyta</taxon>
        <taxon>Tracheophyta</taxon>
        <taxon>Spermatophyta</taxon>
        <taxon>Magnoliopsida</taxon>
        <taxon>eudicotyledons</taxon>
        <taxon>Gunneridae</taxon>
        <taxon>Pentapetalae</taxon>
        <taxon>rosids</taxon>
        <taxon>fabids</taxon>
        <taxon>Fabales</taxon>
        <taxon>Fabaceae</taxon>
        <taxon>Papilionoideae</taxon>
        <taxon>50 kb inversion clade</taxon>
        <taxon>NPAAA clade</taxon>
        <taxon>indigoferoid/millettioid clade</taxon>
        <taxon>Phaseoleae</taxon>
        <taxon>Mucuna</taxon>
    </lineage>
</organism>
<keyword evidence="3" id="KW-1185">Reference proteome</keyword>
<gene>
    <name evidence="2" type="ORF">CR513_36507</name>
</gene>
<feature type="non-terminal residue" evidence="2">
    <location>
        <position position="1"/>
    </location>
</feature>
<dbReference type="AlphaFoldDB" id="A0A371FWL9"/>
<feature type="domain" description="Retrotransposon gag" evidence="1">
    <location>
        <begin position="93"/>
        <end position="139"/>
    </location>
</feature>
<dbReference type="PANTHER" id="PTHR35046">
    <property type="entry name" value="ZINC KNUCKLE (CCHC-TYPE) FAMILY PROTEIN"/>
    <property type="match status" value="1"/>
</dbReference>
<dbReference type="PANTHER" id="PTHR35046:SF9">
    <property type="entry name" value="RNA-DIRECTED DNA POLYMERASE"/>
    <property type="match status" value="1"/>
</dbReference>
<evidence type="ECO:0000313" key="3">
    <source>
        <dbReference type="Proteomes" id="UP000257109"/>
    </source>
</evidence>
<evidence type="ECO:0000313" key="2">
    <source>
        <dbReference type="EMBL" id="RDX82678.1"/>
    </source>
</evidence>
<dbReference type="Pfam" id="PF03732">
    <property type="entry name" value="Retrotrans_gag"/>
    <property type="match status" value="1"/>
</dbReference>
<proteinExistence type="predicted"/>
<comment type="caution">
    <text evidence="2">The sequence shown here is derived from an EMBL/GenBank/DDBJ whole genome shotgun (WGS) entry which is preliminary data.</text>
</comment>
<protein>
    <recommendedName>
        <fullName evidence="1">Retrotransposon gag domain-containing protein</fullName>
    </recommendedName>
</protein>
<dbReference type="Proteomes" id="UP000257109">
    <property type="component" value="Unassembled WGS sequence"/>
</dbReference>
<dbReference type="InterPro" id="IPR005162">
    <property type="entry name" value="Retrotrans_gag_dom"/>
</dbReference>
<evidence type="ECO:0000259" key="1">
    <source>
        <dbReference type="Pfam" id="PF03732"/>
    </source>
</evidence>
<sequence length="139" mass="16723">YGVQSIEWMPVQSLGSNYLLEEIDQLNWHTLLEASGKVNLTYFHPKLYKLKWLSEKGELVVNRCKFPPFLGENNSDACLDWKIKENEKPLCAKMKKELRERFVRTYYARDLYVKLQRLYQGSKSIKEYFKEKEIYMRRA</sequence>
<dbReference type="EMBL" id="QJKJ01007579">
    <property type="protein sequence ID" value="RDX82678.1"/>
    <property type="molecule type" value="Genomic_DNA"/>
</dbReference>
<dbReference type="OrthoDB" id="1731207at2759"/>